<keyword evidence="1" id="KW-0472">Membrane</keyword>
<dbReference type="RefSeq" id="WP_174701119.1">
    <property type="nucleotide sequence ID" value="NZ_JABURA010000001.1"/>
</dbReference>
<feature type="transmembrane region" description="Helical" evidence="1">
    <location>
        <begin position="35"/>
        <end position="57"/>
    </location>
</feature>
<name>A0A8J8GH20_9EURY</name>
<keyword evidence="1" id="KW-0812">Transmembrane</keyword>
<organism evidence="2 3">
    <name type="scientific">Haloterrigena gelatinilytica</name>
    <dbReference type="NCBI Taxonomy" id="2741724"/>
    <lineage>
        <taxon>Archaea</taxon>
        <taxon>Methanobacteriati</taxon>
        <taxon>Methanobacteriota</taxon>
        <taxon>Stenosarchaea group</taxon>
        <taxon>Halobacteria</taxon>
        <taxon>Halobacteriales</taxon>
        <taxon>Natrialbaceae</taxon>
        <taxon>Haloterrigena</taxon>
    </lineage>
</organism>
<protein>
    <submittedName>
        <fullName evidence="2">Uncharacterized protein</fullName>
    </submittedName>
</protein>
<gene>
    <name evidence="2" type="ORF">HT576_01945</name>
</gene>
<dbReference type="EMBL" id="JABURA010000001">
    <property type="protein sequence ID" value="NUB89798.1"/>
    <property type="molecule type" value="Genomic_DNA"/>
</dbReference>
<evidence type="ECO:0000313" key="3">
    <source>
        <dbReference type="Proteomes" id="UP000728647"/>
    </source>
</evidence>
<evidence type="ECO:0000313" key="2">
    <source>
        <dbReference type="EMBL" id="NUB89798.1"/>
    </source>
</evidence>
<keyword evidence="1" id="KW-1133">Transmembrane helix</keyword>
<dbReference type="Proteomes" id="UP000728647">
    <property type="component" value="Unassembled WGS sequence"/>
</dbReference>
<accession>A0A8J8GH20</accession>
<sequence>MATDSGRDVGSDDDVGVALERDELYTVIRTAVRDALLDVLGTVLLLGLALLFVATGARVLADPSSGGTALGVGGILVGFGIAASALGLGPSIRE</sequence>
<comment type="caution">
    <text evidence="2">The sequence shown here is derived from an EMBL/GenBank/DDBJ whole genome shotgun (WGS) entry which is preliminary data.</text>
</comment>
<dbReference type="AlphaFoldDB" id="A0A8J8GH20"/>
<proteinExistence type="predicted"/>
<evidence type="ECO:0000256" key="1">
    <source>
        <dbReference type="SAM" id="Phobius"/>
    </source>
</evidence>
<feature type="transmembrane region" description="Helical" evidence="1">
    <location>
        <begin position="69"/>
        <end position="88"/>
    </location>
</feature>
<reference evidence="2" key="1">
    <citation type="submission" date="2020-06" db="EMBL/GenBank/DDBJ databases">
        <title>Haloterrigena sp. nov., an extremely halophilic archaeon isolated from a saline sediment.</title>
        <authorList>
            <person name="Liu B.-B."/>
        </authorList>
    </citation>
    <scope>NUCLEOTIDE SEQUENCE</scope>
    <source>
        <strain evidence="2">SYSU A121-1</strain>
    </source>
</reference>